<dbReference type="PANTHER" id="PTHR20857:SF15">
    <property type="entry name" value="THIAMINE-PHOSPHATE SYNTHASE"/>
    <property type="match status" value="1"/>
</dbReference>
<feature type="binding site" evidence="9">
    <location>
        <position position="138"/>
    </location>
    <ligand>
        <name>4-amino-2-methyl-5-(diphosphooxymethyl)pyrimidine</name>
        <dbReference type="ChEBI" id="CHEBI:57841"/>
    </ligand>
</feature>
<gene>
    <name evidence="13" type="primary">thiE_2</name>
    <name evidence="9" type="synonym">thiE</name>
    <name evidence="13" type="ORF">skT53_14080</name>
</gene>
<evidence type="ECO:0000256" key="5">
    <source>
        <dbReference type="ARBA" id="ARBA00022977"/>
    </source>
</evidence>
<evidence type="ECO:0000256" key="6">
    <source>
        <dbReference type="ARBA" id="ARBA00047334"/>
    </source>
</evidence>
<dbReference type="InterPro" id="IPR036206">
    <property type="entry name" value="ThiamineP_synth_sf"/>
</dbReference>
<comment type="function">
    <text evidence="9">Condenses 4-methyl-5-(beta-hydroxyethyl)thiazole monophosphate (THZ-P) and 2-methyl-4-amino-5-hydroxymethyl pyrimidine pyrophosphate (HMP-PP) to form thiamine monophosphate (TMP).</text>
</comment>
<feature type="binding site" evidence="9">
    <location>
        <begin position="135"/>
        <end position="137"/>
    </location>
    <ligand>
        <name>2-[(2R,5Z)-2-carboxy-4-methylthiazol-5(2H)-ylidene]ethyl phosphate</name>
        <dbReference type="ChEBI" id="CHEBI:62899"/>
    </ligand>
</feature>
<comment type="similarity">
    <text evidence="9 10">Belongs to the thiamine-phosphate synthase family.</text>
</comment>
<keyword evidence="3 9" id="KW-0479">Metal-binding</keyword>
<feature type="binding site" evidence="9">
    <location>
        <position position="71"/>
    </location>
    <ligand>
        <name>Mg(2+)</name>
        <dbReference type="ChEBI" id="CHEBI:18420"/>
    </ligand>
</feature>
<organism evidence="13 14">
    <name type="scientific">Effusibacillus dendaii</name>
    <dbReference type="NCBI Taxonomy" id="2743772"/>
    <lineage>
        <taxon>Bacteria</taxon>
        <taxon>Bacillati</taxon>
        <taxon>Bacillota</taxon>
        <taxon>Bacilli</taxon>
        <taxon>Bacillales</taxon>
        <taxon>Alicyclobacillaceae</taxon>
        <taxon>Effusibacillus</taxon>
    </lineage>
</organism>
<keyword evidence="4 9" id="KW-0460">Magnesium</keyword>
<feature type="binding site" evidence="9">
    <location>
        <position position="165"/>
    </location>
    <ligand>
        <name>2-[(2R,5Z)-2-carboxy-4-methylthiazol-5(2H)-ylidene]ethyl phosphate</name>
        <dbReference type="ChEBI" id="CHEBI:62899"/>
    </ligand>
</feature>
<dbReference type="EC" id="2.5.1.3" evidence="9"/>
<evidence type="ECO:0000259" key="12">
    <source>
        <dbReference type="Pfam" id="PF02581"/>
    </source>
</evidence>
<comment type="catalytic activity">
    <reaction evidence="6 9 10">
        <text>4-methyl-5-(2-phosphooxyethyl)-thiazole + 4-amino-2-methyl-5-(diphosphooxymethyl)pyrimidine + H(+) = thiamine phosphate + diphosphate</text>
        <dbReference type="Rhea" id="RHEA:22328"/>
        <dbReference type="ChEBI" id="CHEBI:15378"/>
        <dbReference type="ChEBI" id="CHEBI:33019"/>
        <dbReference type="ChEBI" id="CHEBI:37575"/>
        <dbReference type="ChEBI" id="CHEBI:57841"/>
        <dbReference type="ChEBI" id="CHEBI:58296"/>
        <dbReference type="EC" id="2.5.1.3"/>
    </reaction>
</comment>
<dbReference type="UniPathway" id="UPA00060">
    <property type="reaction ID" value="UER00141"/>
</dbReference>
<evidence type="ECO:0000256" key="1">
    <source>
        <dbReference type="ARBA" id="ARBA00005165"/>
    </source>
</evidence>
<dbReference type="GO" id="GO:0000287">
    <property type="term" value="F:magnesium ion binding"/>
    <property type="evidence" value="ECO:0007669"/>
    <property type="project" value="UniProtKB-UniRule"/>
</dbReference>
<dbReference type="GO" id="GO:0009228">
    <property type="term" value="P:thiamine biosynthetic process"/>
    <property type="evidence" value="ECO:0007669"/>
    <property type="project" value="UniProtKB-KW"/>
</dbReference>
<comment type="catalytic activity">
    <reaction evidence="8 9 10">
        <text>2-[(2R,5Z)-2-carboxy-4-methylthiazol-5(2H)-ylidene]ethyl phosphate + 4-amino-2-methyl-5-(diphosphooxymethyl)pyrimidine + 2 H(+) = thiamine phosphate + CO2 + diphosphate</text>
        <dbReference type="Rhea" id="RHEA:47844"/>
        <dbReference type="ChEBI" id="CHEBI:15378"/>
        <dbReference type="ChEBI" id="CHEBI:16526"/>
        <dbReference type="ChEBI" id="CHEBI:33019"/>
        <dbReference type="ChEBI" id="CHEBI:37575"/>
        <dbReference type="ChEBI" id="CHEBI:57841"/>
        <dbReference type="ChEBI" id="CHEBI:62899"/>
        <dbReference type="EC" id="2.5.1.3"/>
    </reaction>
</comment>
<dbReference type="SUPFAM" id="SSF51391">
    <property type="entry name" value="Thiamin phosphate synthase"/>
    <property type="match status" value="1"/>
</dbReference>
<dbReference type="AlphaFoldDB" id="A0A7I8D8E7"/>
<dbReference type="InterPro" id="IPR022998">
    <property type="entry name" value="ThiamineP_synth_TenI"/>
</dbReference>
<feature type="domain" description="Thiamine phosphate synthase/TenI" evidence="12">
    <location>
        <begin position="9"/>
        <end position="188"/>
    </location>
</feature>
<dbReference type="Pfam" id="PF02581">
    <property type="entry name" value="TMP-TENI"/>
    <property type="match status" value="1"/>
</dbReference>
<dbReference type="CDD" id="cd00564">
    <property type="entry name" value="TMP_TenI"/>
    <property type="match status" value="1"/>
</dbReference>
<dbReference type="RefSeq" id="WP_200760429.1">
    <property type="nucleotide sequence ID" value="NZ_AP023366.1"/>
</dbReference>
<dbReference type="InterPro" id="IPR034291">
    <property type="entry name" value="TMP_synthase"/>
</dbReference>
<evidence type="ECO:0000256" key="11">
    <source>
        <dbReference type="RuleBase" id="RU004253"/>
    </source>
</evidence>
<keyword evidence="2 9" id="KW-0808">Transferase</keyword>
<feature type="binding site" evidence="9">
    <location>
        <position position="70"/>
    </location>
    <ligand>
        <name>4-amino-2-methyl-5-(diphosphooxymethyl)pyrimidine</name>
        <dbReference type="ChEBI" id="CHEBI:57841"/>
    </ligand>
</feature>
<dbReference type="Gene3D" id="3.20.20.70">
    <property type="entry name" value="Aldolase class I"/>
    <property type="match status" value="1"/>
</dbReference>
<comment type="caution">
    <text evidence="9">Lacks conserved residue(s) required for the propagation of feature annotation.</text>
</comment>
<evidence type="ECO:0000313" key="13">
    <source>
        <dbReference type="EMBL" id="BCJ86423.1"/>
    </source>
</evidence>
<feature type="binding site" evidence="9">
    <location>
        <begin position="38"/>
        <end position="42"/>
    </location>
    <ligand>
        <name>4-amino-2-methyl-5-(diphosphooxymethyl)pyrimidine</name>
        <dbReference type="ChEBI" id="CHEBI:57841"/>
    </ligand>
</feature>
<dbReference type="PANTHER" id="PTHR20857">
    <property type="entry name" value="THIAMINE-PHOSPHATE PYROPHOSPHORYLASE"/>
    <property type="match status" value="1"/>
</dbReference>
<feature type="binding site" evidence="9">
    <location>
        <position position="109"/>
    </location>
    <ligand>
        <name>4-amino-2-methyl-5-(diphosphooxymethyl)pyrimidine</name>
        <dbReference type="ChEBI" id="CHEBI:57841"/>
    </ligand>
</feature>
<keyword evidence="5 9" id="KW-0784">Thiamine biosynthesis</keyword>
<dbReference type="EMBL" id="AP023366">
    <property type="protein sequence ID" value="BCJ86423.1"/>
    <property type="molecule type" value="Genomic_DNA"/>
</dbReference>
<dbReference type="NCBIfam" id="TIGR00693">
    <property type="entry name" value="thiE"/>
    <property type="match status" value="1"/>
</dbReference>
<evidence type="ECO:0000256" key="2">
    <source>
        <dbReference type="ARBA" id="ARBA00022679"/>
    </source>
</evidence>
<comment type="cofactor">
    <cofactor evidence="9">
        <name>Mg(2+)</name>
        <dbReference type="ChEBI" id="CHEBI:18420"/>
    </cofactor>
    <text evidence="9">Binds 1 Mg(2+) ion per subunit.</text>
</comment>
<name>A0A7I8D8E7_9BACL</name>
<dbReference type="GO" id="GO:0005737">
    <property type="term" value="C:cytoplasm"/>
    <property type="evidence" value="ECO:0007669"/>
    <property type="project" value="TreeGrafter"/>
</dbReference>
<evidence type="ECO:0000256" key="7">
    <source>
        <dbReference type="ARBA" id="ARBA00047851"/>
    </source>
</evidence>
<accession>A0A7I8D8E7</accession>
<reference evidence="13 14" key="1">
    <citation type="submission" date="2020-08" db="EMBL/GenBank/DDBJ databases">
        <title>Complete Genome Sequence of Effusibacillus dendaii Strain skT53, Isolated from Farmland soil.</title>
        <authorList>
            <person name="Konishi T."/>
            <person name="Kawasaki H."/>
        </authorList>
    </citation>
    <scope>NUCLEOTIDE SEQUENCE [LARGE SCALE GENOMIC DNA]</scope>
    <source>
        <strain evidence="14">skT53</strain>
    </source>
</reference>
<dbReference type="KEGG" id="eff:skT53_14080"/>
<dbReference type="GO" id="GO:0009229">
    <property type="term" value="P:thiamine diphosphate biosynthetic process"/>
    <property type="evidence" value="ECO:0007669"/>
    <property type="project" value="UniProtKB-UniRule"/>
</dbReference>
<evidence type="ECO:0000256" key="8">
    <source>
        <dbReference type="ARBA" id="ARBA00047883"/>
    </source>
</evidence>
<dbReference type="HAMAP" id="MF_00097">
    <property type="entry name" value="TMP_synthase"/>
    <property type="match status" value="1"/>
</dbReference>
<evidence type="ECO:0000256" key="9">
    <source>
        <dbReference type="HAMAP-Rule" id="MF_00097"/>
    </source>
</evidence>
<comment type="pathway">
    <text evidence="1 9 11">Cofactor biosynthesis; thiamine diphosphate biosynthesis; thiamine phosphate from 4-amino-2-methyl-5-diphosphomethylpyrimidine and 4-methyl-5-(2-phosphoethyl)-thiazole: step 1/1.</text>
</comment>
<dbReference type="FunFam" id="3.20.20.70:FF:000096">
    <property type="entry name" value="Thiamine-phosphate synthase"/>
    <property type="match status" value="1"/>
</dbReference>
<dbReference type="InterPro" id="IPR013785">
    <property type="entry name" value="Aldolase_TIM"/>
</dbReference>
<dbReference type="GO" id="GO:0004789">
    <property type="term" value="F:thiamine-phosphate diphosphorylase activity"/>
    <property type="evidence" value="ECO:0007669"/>
    <property type="project" value="UniProtKB-UniRule"/>
</dbReference>
<keyword evidence="14" id="KW-1185">Reference proteome</keyword>
<protein>
    <recommendedName>
        <fullName evidence="9">Thiamine-phosphate synthase</fullName>
        <shortName evidence="9">TP synthase</shortName>
        <shortName evidence="9">TPS</shortName>
        <ecNumber evidence="9">2.5.1.3</ecNumber>
    </recommendedName>
    <alternativeName>
        <fullName evidence="9">Thiamine-phosphate pyrophosphorylase</fullName>
        <shortName evidence="9">TMP pyrophosphorylase</shortName>
        <shortName evidence="9">TMP-PPase</shortName>
    </alternativeName>
</protein>
<proteinExistence type="inferred from homology"/>
<dbReference type="Proteomes" id="UP000593802">
    <property type="component" value="Chromosome"/>
</dbReference>
<sequence length="219" mass="23007">MATKSDFQLHLITDGIKQANELCNTVEKALQGGTDVIQLRYKSAAALDVYKLGKALLPIIHTYQAGLLINDRVDVALALQTTGVHLAGKSLPVAATKTIIGERMLLGCSVHSVEEARQAQAAGASYVTFGHIFPTKSKPGLPPQGTDALFQVVQSVSIPVLAIGGITAENIDLVLATGCAGIAVIGAISDDKDPQTAAGKLKARMNASPYRPKHAFIKK</sequence>
<evidence type="ECO:0000256" key="10">
    <source>
        <dbReference type="RuleBase" id="RU003826"/>
    </source>
</evidence>
<comment type="catalytic activity">
    <reaction evidence="7 9 10">
        <text>2-(2-carboxy-4-methylthiazol-5-yl)ethyl phosphate + 4-amino-2-methyl-5-(diphosphooxymethyl)pyrimidine + 2 H(+) = thiamine phosphate + CO2 + diphosphate</text>
        <dbReference type="Rhea" id="RHEA:47848"/>
        <dbReference type="ChEBI" id="CHEBI:15378"/>
        <dbReference type="ChEBI" id="CHEBI:16526"/>
        <dbReference type="ChEBI" id="CHEBI:33019"/>
        <dbReference type="ChEBI" id="CHEBI:37575"/>
        <dbReference type="ChEBI" id="CHEBI:57841"/>
        <dbReference type="ChEBI" id="CHEBI:62890"/>
        <dbReference type="EC" id="2.5.1.3"/>
    </reaction>
</comment>
<evidence type="ECO:0000256" key="3">
    <source>
        <dbReference type="ARBA" id="ARBA00022723"/>
    </source>
</evidence>
<evidence type="ECO:0000313" key="14">
    <source>
        <dbReference type="Proteomes" id="UP000593802"/>
    </source>
</evidence>
<evidence type="ECO:0000256" key="4">
    <source>
        <dbReference type="ARBA" id="ARBA00022842"/>
    </source>
</evidence>